<accession>A0A364RHS0</accession>
<evidence type="ECO:0000313" key="3">
    <source>
        <dbReference type="EMBL" id="RAU83822.1"/>
    </source>
</evidence>
<evidence type="ECO:0000313" key="4">
    <source>
        <dbReference type="Proteomes" id="UP000251692"/>
    </source>
</evidence>
<evidence type="ECO:0008006" key="5">
    <source>
        <dbReference type="Google" id="ProtNLM"/>
    </source>
</evidence>
<comment type="caution">
    <text evidence="3">The sequence shown here is derived from an EMBL/GenBank/DDBJ whole genome shotgun (WGS) entry which is preliminary data.</text>
</comment>
<evidence type="ECO:0000256" key="1">
    <source>
        <dbReference type="SAM" id="MobiDB-lite"/>
    </source>
</evidence>
<feature type="signal peptide" evidence="2">
    <location>
        <begin position="1"/>
        <end position="21"/>
    </location>
</feature>
<feature type="chain" id="PRO_5016610776" description="Adhesin domain-containing protein" evidence="2">
    <location>
        <begin position="22"/>
        <end position="383"/>
    </location>
</feature>
<dbReference type="AlphaFoldDB" id="A0A364RHS0"/>
<reference evidence="3 4" key="2">
    <citation type="submission" date="2018-07" db="EMBL/GenBank/DDBJ databases">
        <title>Pontibacter sp. 2b14 genomic sequence and assembly.</title>
        <authorList>
            <person name="Du Z.-J."/>
        </authorList>
    </citation>
    <scope>NUCLEOTIDE SEQUENCE [LARGE SCALE GENOMIC DNA]</scope>
    <source>
        <strain evidence="3 4">2b14</strain>
    </source>
</reference>
<dbReference type="OrthoDB" id="1117657at2"/>
<feature type="region of interest" description="Disordered" evidence="1">
    <location>
        <begin position="61"/>
        <end position="84"/>
    </location>
</feature>
<protein>
    <recommendedName>
        <fullName evidence="5">Adhesin domain-containing protein</fullName>
    </recommendedName>
</protein>
<organism evidence="3 4">
    <name type="scientific">Pontibacter arcticus</name>
    <dbReference type="NCBI Taxonomy" id="2080288"/>
    <lineage>
        <taxon>Bacteria</taxon>
        <taxon>Pseudomonadati</taxon>
        <taxon>Bacteroidota</taxon>
        <taxon>Cytophagia</taxon>
        <taxon>Cytophagales</taxon>
        <taxon>Hymenobacteraceae</taxon>
        <taxon>Pontibacter</taxon>
    </lineage>
</organism>
<keyword evidence="4" id="KW-1185">Reference proteome</keyword>
<sequence>MYRSICYLLLAGLFLPLVTVGQQPAPAPPCPVVVNINGQQLTELVALAKFVEAQHQPKITRYRVSGPNQTQPARSTQDQPAPSEEEAVMFAAEKRKTFDKTYKVTTADLLSLDNRFGRIHVNTWPRNEIQVKVEIITRASTDSKAQEILDLISVKDTREGKSIAIKTDIAPMKIVQSNNKSFEINYTVHMPAENALKLKQTFGDAYVSALKGKADLNVKYGSLKTGNLSNVGNSVKVAYGAGNCGFINQGNVEVSYGNMQIEGTNGLQGFSKFSDFKLGKLSDELNMEVKYGTFRVDNINKDIRKINLDIGFTPVVLNFENKAAFNFDVNVKFGSFNYDKSLVNITSLVKDHTSAEYKGRFGGTSSKGLISINSKFGDVQFSE</sequence>
<dbReference type="Proteomes" id="UP000251692">
    <property type="component" value="Unassembled WGS sequence"/>
</dbReference>
<dbReference type="RefSeq" id="WP_112303859.1">
    <property type="nucleotide sequence ID" value="NZ_QMDV01000001.1"/>
</dbReference>
<gene>
    <name evidence="3" type="ORF">DP923_01790</name>
</gene>
<keyword evidence="2" id="KW-0732">Signal</keyword>
<name>A0A364RHS0_9BACT</name>
<proteinExistence type="predicted"/>
<evidence type="ECO:0000256" key="2">
    <source>
        <dbReference type="SAM" id="SignalP"/>
    </source>
</evidence>
<dbReference type="EMBL" id="QMDV01000001">
    <property type="protein sequence ID" value="RAU83822.1"/>
    <property type="molecule type" value="Genomic_DNA"/>
</dbReference>
<feature type="compositionally biased region" description="Polar residues" evidence="1">
    <location>
        <begin position="66"/>
        <end position="80"/>
    </location>
</feature>
<reference evidence="3 4" key="1">
    <citation type="submission" date="2018-06" db="EMBL/GenBank/DDBJ databases">
        <authorList>
            <person name="Liu Z.-W."/>
        </authorList>
    </citation>
    <scope>NUCLEOTIDE SEQUENCE [LARGE SCALE GENOMIC DNA]</scope>
    <source>
        <strain evidence="3 4">2b14</strain>
    </source>
</reference>